<name>A0AAD9U822_9ROSI</name>
<reference evidence="1" key="1">
    <citation type="journal article" date="2023" name="Plant J.">
        <title>Genome sequences and population genomics provide insights into the demographic history, inbreeding, and mutation load of two 'living fossil' tree species of Dipteronia.</title>
        <authorList>
            <person name="Feng Y."/>
            <person name="Comes H.P."/>
            <person name="Chen J."/>
            <person name="Zhu S."/>
            <person name="Lu R."/>
            <person name="Zhang X."/>
            <person name="Li P."/>
            <person name="Qiu J."/>
            <person name="Olsen K.M."/>
            <person name="Qiu Y."/>
        </authorList>
    </citation>
    <scope>NUCLEOTIDE SEQUENCE</scope>
    <source>
        <strain evidence="1">KIB01</strain>
    </source>
</reference>
<keyword evidence="2" id="KW-1185">Reference proteome</keyword>
<organism evidence="1 2">
    <name type="scientific">Dipteronia dyeriana</name>
    <dbReference type="NCBI Taxonomy" id="168575"/>
    <lineage>
        <taxon>Eukaryota</taxon>
        <taxon>Viridiplantae</taxon>
        <taxon>Streptophyta</taxon>
        <taxon>Embryophyta</taxon>
        <taxon>Tracheophyta</taxon>
        <taxon>Spermatophyta</taxon>
        <taxon>Magnoliopsida</taxon>
        <taxon>eudicotyledons</taxon>
        <taxon>Gunneridae</taxon>
        <taxon>Pentapetalae</taxon>
        <taxon>rosids</taxon>
        <taxon>malvids</taxon>
        <taxon>Sapindales</taxon>
        <taxon>Sapindaceae</taxon>
        <taxon>Hippocastanoideae</taxon>
        <taxon>Acereae</taxon>
        <taxon>Dipteronia</taxon>
    </lineage>
</organism>
<gene>
    <name evidence="1" type="ORF">Ddye_016654</name>
</gene>
<dbReference type="AlphaFoldDB" id="A0AAD9U822"/>
<sequence>MANNTTSSSSFHSVTVISSSSSSHKITSSSKTIVSINVAPQAPLNLTVTNYRSWKLQFHTFLIGFDLIGFVDARNPCPPVTVTTYDVTTPNLSHYI</sequence>
<comment type="caution">
    <text evidence="1">The sequence shown here is derived from an EMBL/GenBank/DDBJ whole genome shotgun (WGS) entry which is preliminary data.</text>
</comment>
<evidence type="ECO:0000313" key="2">
    <source>
        <dbReference type="Proteomes" id="UP001280121"/>
    </source>
</evidence>
<evidence type="ECO:0008006" key="3">
    <source>
        <dbReference type="Google" id="ProtNLM"/>
    </source>
</evidence>
<dbReference type="Proteomes" id="UP001280121">
    <property type="component" value="Unassembled WGS sequence"/>
</dbReference>
<accession>A0AAD9U822</accession>
<proteinExistence type="predicted"/>
<protein>
    <recommendedName>
        <fullName evidence="3">Retrotransposon Copia-like N-terminal domain-containing protein</fullName>
    </recommendedName>
</protein>
<dbReference type="EMBL" id="JANJYI010000005">
    <property type="protein sequence ID" value="KAK2649165.1"/>
    <property type="molecule type" value="Genomic_DNA"/>
</dbReference>
<evidence type="ECO:0000313" key="1">
    <source>
        <dbReference type="EMBL" id="KAK2649165.1"/>
    </source>
</evidence>